<dbReference type="InterPro" id="IPR002937">
    <property type="entry name" value="Amino_oxidase"/>
</dbReference>
<dbReference type="EMBL" id="LJIG01009529">
    <property type="protein sequence ID" value="KRT82898.1"/>
    <property type="molecule type" value="Genomic_DNA"/>
</dbReference>
<name>A0A0T6B6E0_9SCAR</name>
<reference evidence="2 3" key="1">
    <citation type="submission" date="2015-09" db="EMBL/GenBank/DDBJ databases">
        <title>Draft genome of the scarab beetle Oryctes borbonicus.</title>
        <authorList>
            <person name="Meyer J.M."/>
            <person name="Markov G.V."/>
            <person name="Baskaran P."/>
            <person name="Herrmann M."/>
            <person name="Sommer R.J."/>
            <person name="Roedelsperger C."/>
        </authorList>
    </citation>
    <scope>NUCLEOTIDE SEQUENCE [LARGE SCALE GENOMIC DNA]</scope>
    <source>
        <strain evidence="2">OB123</strain>
        <tissue evidence="2">Whole animal</tissue>
    </source>
</reference>
<feature type="domain" description="Amine oxidase" evidence="1">
    <location>
        <begin position="38"/>
        <end position="179"/>
    </location>
</feature>
<feature type="domain" description="Amine oxidase" evidence="1">
    <location>
        <begin position="199"/>
        <end position="638"/>
    </location>
</feature>
<accession>A0A0T6B6E0</accession>
<dbReference type="GO" id="GO:0046592">
    <property type="term" value="F:polyamine oxidase activity"/>
    <property type="evidence" value="ECO:0007669"/>
    <property type="project" value="TreeGrafter"/>
</dbReference>
<feature type="non-terminal residue" evidence="2">
    <location>
        <position position="1"/>
    </location>
</feature>
<dbReference type="InterPro" id="IPR036188">
    <property type="entry name" value="FAD/NAD-bd_sf"/>
</dbReference>
<evidence type="ECO:0000313" key="2">
    <source>
        <dbReference type="EMBL" id="KRT82898.1"/>
    </source>
</evidence>
<keyword evidence="3" id="KW-1185">Reference proteome</keyword>
<dbReference type="Gene3D" id="3.50.50.60">
    <property type="entry name" value="FAD/NAD(P)-binding domain"/>
    <property type="match status" value="1"/>
</dbReference>
<organism evidence="2 3">
    <name type="scientific">Oryctes borbonicus</name>
    <dbReference type="NCBI Taxonomy" id="1629725"/>
    <lineage>
        <taxon>Eukaryota</taxon>
        <taxon>Metazoa</taxon>
        <taxon>Ecdysozoa</taxon>
        <taxon>Arthropoda</taxon>
        <taxon>Hexapoda</taxon>
        <taxon>Insecta</taxon>
        <taxon>Pterygota</taxon>
        <taxon>Neoptera</taxon>
        <taxon>Endopterygota</taxon>
        <taxon>Coleoptera</taxon>
        <taxon>Polyphaga</taxon>
        <taxon>Scarabaeiformia</taxon>
        <taxon>Scarabaeidae</taxon>
        <taxon>Dynastinae</taxon>
        <taxon>Oryctes</taxon>
    </lineage>
</organism>
<proteinExistence type="predicted"/>
<dbReference type="AlphaFoldDB" id="A0A0T6B6E0"/>
<dbReference type="SUPFAM" id="SSF51905">
    <property type="entry name" value="FAD/NAD(P)-binding domain"/>
    <property type="match status" value="2"/>
</dbReference>
<comment type="caution">
    <text evidence="2">The sequence shown here is derived from an EMBL/GenBank/DDBJ whole genome shotgun (WGS) entry which is preliminary data.</text>
</comment>
<dbReference type="InterPro" id="IPR050281">
    <property type="entry name" value="Flavin_monoamine_oxidase"/>
</dbReference>
<dbReference type="PANTHER" id="PTHR10742:SF398">
    <property type="entry name" value="AMINE OXIDASE DOMAIN-CONTAINING PROTEIN-RELATED"/>
    <property type="match status" value="1"/>
</dbReference>
<dbReference type="PANTHER" id="PTHR10742">
    <property type="entry name" value="FLAVIN MONOAMINE OXIDASE"/>
    <property type="match status" value="1"/>
</dbReference>
<protein>
    <recommendedName>
        <fullName evidence="1">Amine oxidase domain-containing protein</fullName>
    </recommendedName>
</protein>
<evidence type="ECO:0000259" key="1">
    <source>
        <dbReference type="Pfam" id="PF01593"/>
    </source>
</evidence>
<dbReference type="Gene3D" id="3.90.660.10">
    <property type="match status" value="2"/>
</dbReference>
<dbReference type="SUPFAM" id="SSF54373">
    <property type="entry name" value="FAD-linked reductases, C-terminal domain"/>
    <property type="match status" value="2"/>
</dbReference>
<dbReference type="OrthoDB" id="5046242at2759"/>
<sequence>FMQFPYKWWPDDCTGFSFIWNEEDHLVAINEFPHGPVKDGKSWLQDIFGFYTIDGDANILMGWNVGMLTREVELLSDDVVSKGCQYILNKFLGAKYNIPPPESVTRTKWYSNEHFRGSFSYRTVDSDKLNATAEDLAQPLLANNGKMTLLFAGEATHPCFYSSAHGALESGVREAQRIIDLYASPREKSCRIAIIGGGMAGLGAATTFLQAGIEDFLILEASDKLGGRVDTIYLNGNVLELGAQWLHGTSNYLHRLAEENNLIVDEASEEGVGIYVRNDGYIFEDFMVKKIDFIVGKILEECENFVDSEKYPFSVEEFLEEEFKKHLRDNPNEDKEFVEKALELYDWHYRFQVIDNSCHRLKEVSAKDWGKYSFIGTDRQKHMNLRNGYKSLVDILLKSIPEQSSLLETPVLKIDYSKAKIRLDCRGNLTILADHVIATPSIGFLKQNLLQFQPPLPDITRKTIDSLGFYGIGKIYLVFEEKWWKVDGFQLVWKRNTILGDDRDWIRYVSGFDTVFNQTNILVGWIGGDGIEKMESLCEEIVGIHCVEVLRMFLQDPSIPLPIKVIKSTWISNPWVRGAYSHTTPACDRAGCGPSTLAVPVTMDGVPKIFFAGEAVHESHFSTTHGAFESGERQAGNLLKFFRRYKL</sequence>
<gene>
    <name evidence="2" type="ORF">AMK59_3209</name>
</gene>
<evidence type="ECO:0000313" key="3">
    <source>
        <dbReference type="Proteomes" id="UP000051574"/>
    </source>
</evidence>
<dbReference type="Pfam" id="PF01593">
    <property type="entry name" value="Amino_oxidase"/>
    <property type="match status" value="2"/>
</dbReference>
<dbReference type="Proteomes" id="UP000051574">
    <property type="component" value="Unassembled WGS sequence"/>
</dbReference>